<proteinExistence type="predicted"/>
<name>A0AC61PHG9_9FIRM</name>
<keyword evidence="2" id="KW-1185">Reference proteome</keyword>
<protein>
    <submittedName>
        <fullName evidence="1">Uncharacterized protein</fullName>
    </submittedName>
</protein>
<gene>
    <name evidence="1" type="ORF">SAMN06297397_0198</name>
</gene>
<evidence type="ECO:0000313" key="2">
    <source>
        <dbReference type="Proteomes" id="UP000192328"/>
    </source>
</evidence>
<reference evidence="1" key="1">
    <citation type="submission" date="2017-04" db="EMBL/GenBank/DDBJ databases">
        <authorList>
            <person name="Varghese N."/>
            <person name="Submissions S."/>
        </authorList>
    </citation>
    <scope>NUCLEOTIDE SEQUENCE</scope>
    <source>
        <strain evidence="1">WTE2008</strain>
    </source>
</reference>
<dbReference type="Proteomes" id="UP000192328">
    <property type="component" value="Unassembled WGS sequence"/>
</dbReference>
<accession>A0AC61PHG9</accession>
<comment type="caution">
    <text evidence="1">The sequence shown here is derived from an EMBL/GenBank/DDBJ whole genome shotgun (WGS) entry which is preliminary data.</text>
</comment>
<evidence type="ECO:0000313" key="1">
    <source>
        <dbReference type="EMBL" id="SMC35396.1"/>
    </source>
</evidence>
<organism evidence="1 2">
    <name type="scientific">Aristaeella lactis</name>
    <dbReference type="NCBI Taxonomy" id="3046383"/>
    <lineage>
        <taxon>Bacteria</taxon>
        <taxon>Bacillati</taxon>
        <taxon>Bacillota</taxon>
        <taxon>Clostridia</taxon>
        <taxon>Eubacteriales</taxon>
        <taxon>Aristaeellaceae</taxon>
        <taxon>Aristaeella</taxon>
    </lineage>
</organism>
<sequence length="195" mass="22546">MKDTESAVWDPEKAYRQVRGSNRRLLAFIVMVILLGAAWIGINLENMQEYGDAGLKDVKSFAEADRKLQESGFEPFTEATQYSDKWERLYREREILGHTTAYCELEGADGKNGWLRLHYLFEEDGGTNSRKPGVVFQDILKKMKRKYGEPEEYSGMFTTYYIWSPDKHTSVIAGYLTTGCPMLCYEYELEEKGEI</sequence>
<dbReference type="EMBL" id="FWXZ01000001">
    <property type="protein sequence ID" value="SMC35396.1"/>
    <property type="molecule type" value="Genomic_DNA"/>
</dbReference>